<evidence type="ECO:0000256" key="4">
    <source>
        <dbReference type="ARBA" id="ARBA00022989"/>
    </source>
</evidence>
<dbReference type="SMR" id="A2EJQ6"/>
<dbReference type="OMA" id="NITHHIH"/>
<dbReference type="InterPro" id="IPR045888">
    <property type="entry name" value="Erv"/>
</dbReference>
<protein>
    <recommendedName>
        <fullName evidence="11">Endoplasmic reticulum-Golgi intermediate compartment protein 3</fullName>
    </recommendedName>
</protein>
<evidence type="ECO:0000256" key="3">
    <source>
        <dbReference type="ARBA" id="ARBA00022692"/>
    </source>
</evidence>
<evidence type="ECO:0000259" key="8">
    <source>
        <dbReference type="Pfam" id="PF13850"/>
    </source>
</evidence>
<keyword evidence="3 6" id="KW-0812">Transmembrane</keyword>
<dbReference type="PANTHER" id="PTHR10984:SF25">
    <property type="entry name" value="ENDOPLASMIC RETICULUM-GOLGI INTERMEDIATE COMPARTMENT PROTEIN 3"/>
    <property type="match status" value="1"/>
</dbReference>
<feature type="transmembrane region" description="Helical" evidence="6">
    <location>
        <begin position="22"/>
        <end position="46"/>
    </location>
</feature>
<evidence type="ECO:0000256" key="2">
    <source>
        <dbReference type="ARBA" id="ARBA00005648"/>
    </source>
</evidence>
<accession>A2EJQ6</accession>
<evidence type="ECO:0008006" key="11">
    <source>
        <dbReference type="Google" id="ProtNLM"/>
    </source>
</evidence>
<keyword evidence="4 6" id="KW-1133">Transmembrane helix</keyword>
<keyword evidence="5 6" id="KW-0472">Membrane</keyword>
<dbReference type="VEuPathDB" id="TrichDB:TVAGG3_0579770"/>
<comment type="similarity">
    <text evidence="2">Belongs to the ERGIC family.</text>
</comment>
<gene>
    <name evidence="9" type="ORF">TVAG_342940</name>
</gene>
<feature type="transmembrane region" description="Helical" evidence="6">
    <location>
        <begin position="321"/>
        <end position="339"/>
    </location>
</feature>
<dbReference type="Pfam" id="PF07970">
    <property type="entry name" value="COPIIcoated_ERV"/>
    <property type="match status" value="1"/>
</dbReference>
<feature type="domain" description="Endoplasmic reticulum vesicle transporter C-terminal" evidence="7">
    <location>
        <begin position="138"/>
        <end position="343"/>
    </location>
</feature>
<sequence>MPLKDFDFFPKVFEDHSRKTDFSGTVTVVCLAIMSYLLVFQTLGFIASPPKQKLVVDQAKLPVNEDNVLDWPFVPKLQIYIDIEFPSLPCPVIDFQVLDRFEEIQSDSFSKVKLKRIGPDGKIIKNKKTEKPEVCGSCYGAASGCCNTCKDVKNAFKKKGRVPPSLSTIRQCRDAVIDYNHIRNESCHVYGTVIVPPTHGTIVMNSGDSYGAQMNTTTSSLGISIDDFNFTHKINDIYIGENDLGDHPLKGIKKVQKEVGRYKGLYFIRTLREQKGSLQVYRATSSHYDRYREGTTGKFPGLYFNYDVSPIIVMYKRDTTVLNFVIELMAILGGIYSLGSLLDHLSLITIKRQAASIE</sequence>
<dbReference type="VEuPathDB" id="TrichDB:TVAG_342940"/>
<dbReference type="KEGG" id="tva:4765016"/>
<dbReference type="EMBL" id="DS113407">
    <property type="protein sequence ID" value="EAY07130.1"/>
    <property type="molecule type" value="Genomic_DNA"/>
</dbReference>
<proteinExistence type="inferred from homology"/>
<comment type="subcellular location">
    <subcellularLocation>
        <location evidence="1">Membrane</location>
        <topology evidence="1">Multi-pass membrane protein</topology>
    </subcellularLocation>
</comment>
<dbReference type="FunCoup" id="A2EJQ6">
    <property type="interactions" value="479"/>
</dbReference>
<dbReference type="GO" id="GO:0030134">
    <property type="term" value="C:COPII-coated ER to Golgi transport vesicle"/>
    <property type="evidence" value="ECO:0000318"/>
    <property type="project" value="GO_Central"/>
</dbReference>
<dbReference type="OrthoDB" id="270930at2759"/>
<dbReference type="InterPro" id="IPR039542">
    <property type="entry name" value="Erv_N"/>
</dbReference>
<evidence type="ECO:0000256" key="1">
    <source>
        <dbReference type="ARBA" id="ARBA00004141"/>
    </source>
</evidence>
<dbReference type="Proteomes" id="UP000001542">
    <property type="component" value="Unassembled WGS sequence"/>
</dbReference>
<evidence type="ECO:0000313" key="10">
    <source>
        <dbReference type="Proteomes" id="UP000001542"/>
    </source>
</evidence>
<dbReference type="GO" id="GO:0005783">
    <property type="term" value="C:endoplasmic reticulum"/>
    <property type="evidence" value="ECO:0000318"/>
    <property type="project" value="GO_Central"/>
</dbReference>
<evidence type="ECO:0000259" key="7">
    <source>
        <dbReference type="Pfam" id="PF07970"/>
    </source>
</evidence>
<dbReference type="RefSeq" id="XP_001319353.1">
    <property type="nucleotide sequence ID" value="XM_001319318.1"/>
</dbReference>
<dbReference type="eggNOG" id="KOG2667">
    <property type="taxonomic scope" value="Eukaryota"/>
</dbReference>
<reference evidence="9" key="2">
    <citation type="journal article" date="2007" name="Science">
        <title>Draft genome sequence of the sexually transmitted pathogen Trichomonas vaginalis.</title>
        <authorList>
            <person name="Carlton J.M."/>
            <person name="Hirt R.P."/>
            <person name="Silva J.C."/>
            <person name="Delcher A.L."/>
            <person name="Schatz M."/>
            <person name="Zhao Q."/>
            <person name="Wortman J.R."/>
            <person name="Bidwell S.L."/>
            <person name="Alsmark U.C.M."/>
            <person name="Besteiro S."/>
            <person name="Sicheritz-Ponten T."/>
            <person name="Noel C.J."/>
            <person name="Dacks J.B."/>
            <person name="Foster P.G."/>
            <person name="Simillion C."/>
            <person name="Van de Peer Y."/>
            <person name="Miranda-Saavedra D."/>
            <person name="Barton G.J."/>
            <person name="Westrop G.D."/>
            <person name="Mueller S."/>
            <person name="Dessi D."/>
            <person name="Fiori P.L."/>
            <person name="Ren Q."/>
            <person name="Paulsen I."/>
            <person name="Zhang H."/>
            <person name="Bastida-Corcuera F.D."/>
            <person name="Simoes-Barbosa A."/>
            <person name="Brown M.T."/>
            <person name="Hayes R.D."/>
            <person name="Mukherjee M."/>
            <person name="Okumura C.Y."/>
            <person name="Schneider R."/>
            <person name="Smith A.J."/>
            <person name="Vanacova S."/>
            <person name="Villalvazo M."/>
            <person name="Haas B.J."/>
            <person name="Pertea M."/>
            <person name="Feldblyum T.V."/>
            <person name="Utterback T.R."/>
            <person name="Shu C.L."/>
            <person name="Osoegawa K."/>
            <person name="de Jong P.J."/>
            <person name="Hrdy I."/>
            <person name="Horvathova L."/>
            <person name="Zubacova Z."/>
            <person name="Dolezal P."/>
            <person name="Malik S.B."/>
            <person name="Logsdon J.M. Jr."/>
            <person name="Henze K."/>
            <person name="Gupta A."/>
            <person name="Wang C.C."/>
            <person name="Dunne R.L."/>
            <person name="Upcroft J.A."/>
            <person name="Upcroft P."/>
            <person name="White O."/>
            <person name="Salzberg S.L."/>
            <person name="Tang P."/>
            <person name="Chiu C.-H."/>
            <person name="Lee Y.-S."/>
            <person name="Embley T.M."/>
            <person name="Coombs G.H."/>
            <person name="Mottram J.C."/>
            <person name="Tachezy J."/>
            <person name="Fraser-Liggett C.M."/>
            <person name="Johnson P.J."/>
        </authorList>
    </citation>
    <scope>NUCLEOTIDE SEQUENCE [LARGE SCALE GENOMIC DNA]</scope>
    <source>
        <strain evidence="9">G3</strain>
    </source>
</reference>
<feature type="domain" description="Endoplasmic reticulum vesicle transporter N-terminal" evidence="8">
    <location>
        <begin position="3"/>
        <end position="104"/>
    </location>
</feature>
<reference evidence="9" key="1">
    <citation type="submission" date="2006-10" db="EMBL/GenBank/DDBJ databases">
        <authorList>
            <person name="Amadeo P."/>
            <person name="Zhao Q."/>
            <person name="Wortman J."/>
            <person name="Fraser-Liggett C."/>
            <person name="Carlton J."/>
        </authorList>
    </citation>
    <scope>NUCLEOTIDE SEQUENCE</scope>
    <source>
        <strain evidence="9">G3</strain>
    </source>
</reference>
<dbReference type="GO" id="GO:0016020">
    <property type="term" value="C:membrane"/>
    <property type="evidence" value="ECO:0007669"/>
    <property type="project" value="UniProtKB-SubCell"/>
</dbReference>
<dbReference type="Pfam" id="PF13850">
    <property type="entry name" value="ERGIC_N"/>
    <property type="match status" value="1"/>
</dbReference>
<dbReference type="InParanoid" id="A2EJQ6"/>
<dbReference type="STRING" id="5722.A2EJQ6"/>
<dbReference type="AlphaFoldDB" id="A2EJQ6"/>
<keyword evidence="10" id="KW-1185">Reference proteome</keyword>
<dbReference type="InterPro" id="IPR012936">
    <property type="entry name" value="Erv_C"/>
</dbReference>
<evidence type="ECO:0000256" key="6">
    <source>
        <dbReference type="SAM" id="Phobius"/>
    </source>
</evidence>
<evidence type="ECO:0000256" key="5">
    <source>
        <dbReference type="ARBA" id="ARBA00023136"/>
    </source>
</evidence>
<organism evidence="9 10">
    <name type="scientific">Trichomonas vaginalis (strain ATCC PRA-98 / G3)</name>
    <dbReference type="NCBI Taxonomy" id="412133"/>
    <lineage>
        <taxon>Eukaryota</taxon>
        <taxon>Metamonada</taxon>
        <taxon>Parabasalia</taxon>
        <taxon>Trichomonadida</taxon>
        <taxon>Trichomonadidae</taxon>
        <taxon>Trichomonas</taxon>
    </lineage>
</organism>
<dbReference type="PANTHER" id="PTHR10984">
    <property type="entry name" value="ENDOPLASMIC RETICULUM-GOLGI INTERMEDIATE COMPARTMENT PROTEIN"/>
    <property type="match status" value="1"/>
</dbReference>
<evidence type="ECO:0000313" key="9">
    <source>
        <dbReference type="EMBL" id="EAY07130.1"/>
    </source>
</evidence>
<name>A2EJQ6_TRIV3</name>